<dbReference type="Proteomes" id="UP000323946">
    <property type="component" value="Unassembled WGS sequence"/>
</dbReference>
<sequence>MLEAAGVDWFWRPVGVGRHAFDVAAKRGEPHDPVTSFCGVEVEAWQAQRLPPESEWIREDTCMDCWRRISARWS</sequence>
<evidence type="ECO:0000313" key="2">
    <source>
        <dbReference type="Proteomes" id="UP000323946"/>
    </source>
</evidence>
<comment type="caution">
    <text evidence="1">The sequence shown here is derived from an EMBL/GenBank/DDBJ whole genome shotgun (WGS) entry which is preliminary data.</text>
</comment>
<dbReference type="EMBL" id="VWPH01000003">
    <property type="protein sequence ID" value="KAA5836306.1"/>
    <property type="molecule type" value="Genomic_DNA"/>
</dbReference>
<dbReference type="AlphaFoldDB" id="A0A5M7C1I7"/>
<organism evidence="1 2">
    <name type="scientific">Saccharopolyspora hirsuta</name>
    <dbReference type="NCBI Taxonomy" id="1837"/>
    <lineage>
        <taxon>Bacteria</taxon>
        <taxon>Bacillati</taxon>
        <taxon>Actinomycetota</taxon>
        <taxon>Actinomycetes</taxon>
        <taxon>Pseudonocardiales</taxon>
        <taxon>Pseudonocardiaceae</taxon>
        <taxon>Saccharopolyspora</taxon>
    </lineage>
</organism>
<name>A0A5M7C1I7_SACHI</name>
<protein>
    <recommendedName>
        <fullName evidence="3">Zinc-finger domain-containing protein</fullName>
    </recommendedName>
</protein>
<dbReference type="Pfam" id="PF16827">
    <property type="entry name" value="zf-HC3"/>
    <property type="match status" value="1"/>
</dbReference>
<keyword evidence="2" id="KW-1185">Reference proteome</keyword>
<dbReference type="OrthoDB" id="3692102at2"/>
<evidence type="ECO:0008006" key="3">
    <source>
        <dbReference type="Google" id="ProtNLM"/>
    </source>
</evidence>
<dbReference type="RefSeq" id="WP_150065962.1">
    <property type="nucleotide sequence ID" value="NZ_VWPH01000003.1"/>
</dbReference>
<dbReference type="SMR" id="A0A5M7C1I7"/>
<accession>A0A5M7C1I7</accession>
<proteinExistence type="predicted"/>
<gene>
    <name evidence="1" type="ORF">F1721_08350</name>
</gene>
<evidence type="ECO:0000313" key="1">
    <source>
        <dbReference type="EMBL" id="KAA5836306.1"/>
    </source>
</evidence>
<dbReference type="InterPro" id="IPR031795">
    <property type="entry name" value="Zf-HC3"/>
</dbReference>
<reference evidence="1 2" key="1">
    <citation type="submission" date="2019-09" db="EMBL/GenBank/DDBJ databases">
        <title>Draft genome sequence of the thermophilic Saccharopolyspora hirsuta VKM Ac-666T.</title>
        <authorList>
            <person name="Lobastova T.G."/>
            <person name="Fokina V."/>
            <person name="Bragin E.Y."/>
            <person name="Shtratnikova V.Y."/>
            <person name="Starodumova I.P."/>
            <person name="Tarlachkov S.V."/>
            <person name="Donova M.V."/>
        </authorList>
    </citation>
    <scope>NUCLEOTIDE SEQUENCE [LARGE SCALE GENOMIC DNA]</scope>
    <source>
        <strain evidence="1 2">VKM Ac-666</strain>
    </source>
</reference>